<proteinExistence type="predicted"/>
<comment type="caution">
    <text evidence="2">The sequence shown here is derived from an EMBL/GenBank/DDBJ whole genome shotgun (WGS) entry which is preliminary data.</text>
</comment>
<evidence type="ECO:0000259" key="1">
    <source>
        <dbReference type="Pfam" id="PF12680"/>
    </source>
</evidence>
<reference evidence="2 3" key="1">
    <citation type="submission" date="2019-07" db="EMBL/GenBank/DDBJ databases">
        <title>The Draft Genome Sequence of Rhizobium tropici SARCC-755 Associated with Superior Nodulation on Pigeonpea (Cajanus cajan (L.) Millsp.).</title>
        <authorList>
            <person name="Bopape F.L."/>
            <person name="Hassen A.I."/>
            <person name="Swanevelder Z.H."/>
            <person name="Gwata E.T."/>
        </authorList>
    </citation>
    <scope>NUCLEOTIDE SEQUENCE [LARGE SCALE GENOMIC DNA]</scope>
    <source>
        <strain evidence="2 3">SARCC-755</strain>
    </source>
</reference>
<sequence>MFNYRQYIGSDLHPSGLAVLAAIATWKDLKVSPETLKNNWKAYLAAYGAIDANERERLLQQSVADDIVFTNPGGRGERRTGLIAHIQDFQKKMPGTYFETEKIFIHHGELLTIWSMHRPDGMKVATGYNFVRPDDTGRFVYMAGFFGNSA</sequence>
<dbReference type="SUPFAM" id="SSF54427">
    <property type="entry name" value="NTF2-like"/>
    <property type="match status" value="1"/>
</dbReference>
<dbReference type="Gene3D" id="3.10.450.50">
    <property type="match status" value="1"/>
</dbReference>
<accession>A0A5B0VTD8</accession>
<feature type="domain" description="SnoaL-like" evidence="1">
    <location>
        <begin position="45"/>
        <end position="140"/>
    </location>
</feature>
<dbReference type="InterPro" id="IPR032710">
    <property type="entry name" value="NTF2-like_dom_sf"/>
</dbReference>
<dbReference type="Proteomes" id="UP000323608">
    <property type="component" value="Unassembled WGS sequence"/>
</dbReference>
<protein>
    <submittedName>
        <fullName evidence="2">Nuclear transport factor 2 family protein</fullName>
    </submittedName>
</protein>
<evidence type="ECO:0000313" key="2">
    <source>
        <dbReference type="EMBL" id="KAA1177151.1"/>
    </source>
</evidence>
<gene>
    <name evidence="2" type="ORF">FP026_24920</name>
</gene>
<dbReference type="Pfam" id="PF12680">
    <property type="entry name" value="SnoaL_2"/>
    <property type="match status" value="1"/>
</dbReference>
<name>A0A5B0VTD8_RHITR</name>
<dbReference type="EMBL" id="VNIP01000013">
    <property type="protein sequence ID" value="KAA1177151.1"/>
    <property type="molecule type" value="Genomic_DNA"/>
</dbReference>
<dbReference type="OrthoDB" id="9808719at2"/>
<dbReference type="InterPro" id="IPR037401">
    <property type="entry name" value="SnoaL-like"/>
</dbReference>
<organism evidence="2 3">
    <name type="scientific">Rhizobium tropici</name>
    <dbReference type="NCBI Taxonomy" id="398"/>
    <lineage>
        <taxon>Bacteria</taxon>
        <taxon>Pseudomonadati</taxon>
        <taxon>Pseudomonadota</taxon>
        <taxon>Alphaproteobacteria</taxon>
        <taxon>Hyphomicrobiales</taxon>
        <taxon>Rhizobiaceae</taxon>
        <taxon>Rhizobium/Agrobacterium group</taxon>
        <taxon>Rhizobium</taxon>
    </lineage>
</organism>
<evidence type="ECO:0000313" key="3">
    <source>
        <dbReference type="Proteomes" id="UP000323608"/>
    </source>
</evidence>
<dbReference type="AlphaFoldDB" id="A0A5B0VTD8"/>